<protein>
    <submittedName>
        <fullName evidence="1">Uncharacterized protein</fullName>
    </submittedName>
</protein>
<keyword evidence="2" id="KW-1185">Reference proteome</keyword>
<proteinExistence type="predicted"/>
<accession>A0A1R4HAV0</accession>
<dbReference type="AlphaFoldDB" id="A0A1R4HAV0"/>
<sequence length="44" mass="5213">MINAHYKNNLKPFGGYHYEKSIITSSFSDDGCWFIWLFGPTRRN</sequence>
<reference evidence="2" key="1">
    <citation type="submission" date="2017-02" db="EMBL/GenBank/DDBJ databases">
        <authorList>
            <person name="Daims H."/>
        </authorList>
    </citation>
    <scope>NUCLEOTIDE SEQUENCE [LARGE SCALE GENOMIC DNA]</scope>
</reference>
<evidence type="ECO:0000313" key="2">
    <source>
        <dbReference type="Proteomes" id="UP000195442"/>
    </source>
</evidence>
<evidence type="ECO:0000313" key="1">
    <source>
        <dbReference type="EMBL" id="SJM93296.1"/>
    </source>
</evidence>
<name>A0A1R4HAV0_9GAMM</name>
<dbReference type="Proteomes" id="UP000195442">
    <property type="component" value="Unassembled WGS sequence"/>
</dbReference>
<dbReference type="EMBL" id="FUKJ01000249">
    <property type="protein sequence ID" value="SJM93296.1"/>
    <property type="molecule type" value="Genomic_DNA"/>
</dbReference>
<organism evidence="1 2">
    <name type="scientific">Crenothrix polyspora</name>
    <dbReference type="NCBI Taxonomy" id="360316"/>
    <lineage>
        <taxon>Bacteria</taxon>
        <taxon>Pseudomonadati</taxon>
        <taxon>Pseudomonadota</taxon>
        <taxon>Gammaproteobacteria</taxon>
        <taxon>Methylococcales</taxon>
        <taxon>Crenotrichaceae</taxon>
        <taxon>Crenothrix</taxon>
    </lineage>
</organism>
<gene>
    <name evidence="1" type="ORF">CRENPOLYSF2_3220002</name>
</gene>